<dbReference type="Gene3D" id="3.40.50.1820">
    <property type="entry name" value="alpha/beta hydrolase"/>
    <property type="match status" value="1"/>
</dbReference>
<keyword evidence="5" id="KW-1185">Reference proteome</keyword>
<sequence>MQVTPKCVYVKPQLCPSSSEPSSLSAHTRNTLASSSLGYHLQGDPNTLPLPNFPPKMPNALYRLICFPWAGSGATHFAKWEQHALSELLPGRGSRVNEPFAKDMQTIVNDIISVLLQDLQEKPFAFFAKWYVVSVISVKQSDITSRKIC</sequence>
<dbReference type="PANTHER" id="PTHR11487:SF0">
    <property type="entry name" value="S-ACYL FATTY ACID SYNTHASE THIOESTERASE, MEDIUM CHAIN"/>
    <property type="match status" value="1"/>
</dbReference>
<dbReference type="Proteomes" id="UP000472274">
    <property type="component" value="Unplaced"/>
</dbReference>
<dbReference type="GeneTree" id="ENSGT00390000015518"/>
<dbReference type="GO" id="GO:0016297">
    <property type="term" value="F:fatty acyl-[ACP] hydrolase activity"/>
    <property type="evidence" value="ECO:0007669"/>
    <property type="project" value="UniProtKB-EC"/>
</dbReference>
<dbReference type="GO" id="GO:0032787">
    <property type="term" value="P:monocarboxylic acid metabolic process"/>
    <property type="evidence" value="ECO:0007669"/>
    <property type="project" value="UniProtKB-ARBA"/>
</dbReference>
<dbReference type="Pfam" id="PF00975">
    <property type="entry name" value="Thioesterase"/>
    <property type="match status" value="1"/>
</dbReference>
<organism evidence="4 5">
    <name type="scientific">Terrapene triunguis</name>
    <name type="common">Three-toed box turtle</name>
    <dbReference type="NCBI Taxonomy" id="2587831"/>
    <lineage>
        <taxon>Eukaryota</taxon>
        <taxon>Metazoa</taxon>
        <taxon>Chordata</taxon>
        <taxon>Craniata</taxon>
        <taxon>Vertebrata</taxon>
        <taxon>Euteleostomi</taxon>
        <taxon>Archelosauria</taxon>
        <taxon>Testudinata</taxon>
        <taxon>Testudines</taxon>
        <taxon>Cryptodira</taxon>
        <taxon>Durocryptodira</taxon>
        <taxon>Testudinoidea</taxon>
        <taxon>Emydidae</taxon>
        <taxon>Terrapene</taxon>
    </lineage>
</organism>
<name>A0A674HYF8_9SAUR</name>
<comment type="similarity">
    <text evidence="1">Belongs to the thioesterase family.</text>
</comment>
<reference evidence="4" key="2">
    <citation type="submission" date="2025-09" db="UniProtKB">
        <authorList>
            <consortium name="Ensembl"/>
        </authorList>
    </citation>
    <scope>IDENTIFICATION</scope>
</reference>
<dbReference type="Ensembl" id="ENSTMTT00000000830.1">
    <property type="protein sequence ID" value="ENSTMTP00000000808.1"/>
    <property type="gene ID" value="ENSTMTG00000000677.1"/>
</dbReference>
<proteinExistence type="inferred from homology"/>
<gene>
    <name evidence="4" type="primary">OLAH</name>
</gene>
<dbReference type="InterPro" id="IPR029058">
    <property type="entry name" value="AB_hydrolase_fold"/>
</dbReference>
<dbReference type="InterPro" id="IPR001031">
    <property type="entry name" value="Thioesterase"/>
</dbReference>
<evidence type="ECO:0000256" key="1">
    <source>
        <dbReference type="ARBA" id="ARBA00007169"/>
    </source>
</evidence>
<evidence type="ECO:0000313" key="4">
    <source>
        <dbReference type="Ensembl" id="ENSTMTP00000000808.1"/>
    </source>
</evidence>
<evidence type="ECO:0000259" key="3">
    <source>
        <dbReference type="Pfam" id="PF00975"/>
    </source>
</evidence>
<accession>A0A674HYF8</accession>
<protein>
    <recommendedName>
        <fullName evidence="2">oleoyl-[acyl-carrier-protein] hydrolase</fullName>
        <ecNumber evidence="2">3.1.2.14</ecNumber>
    </recommendedName>
</protein>
<dbReference type="EC" id="3.1.2.14" evidence="2"/>
<feature type="domain" description="Thioesterase" evidence="3">
    <location>
        <begin position="63"/>
        <end position="127"/>
    </location>
</feature>
<evidence type="ECO:0000256" key="2">
    <source>
        <dbReference type="ARBA" id="ARBA00012480"/>
    </source>
</evidence>
<evidence type="ECO:0000313" key="5">
    <source>
        <dbReference type="Proteomes" id="UP000472274"/>
    </source>
</evidence>
<reference evidence="4" key="1">
    <citation type="submission" date="2025-08" db="UniProtKB">
        <authorList>
            <consortium name="Ensembl"/>
        </authorList>
    </citation>
    <scope>IDENTIFICATION</scope>
</reference>
<dbReference type="PANTHER" id="PTHR11487">
    <property type="entry name" value="THIOESTERASE"/>
    <property type="match status" value="1"/>
</dbReference>
<dbReference type="GO" id="GO:0008610">
    <property type="term" value="P:lipid biosynthetic process"/>
    <property type="evidence" value="ECO:0007669"/>
    <property type="project" value="TreeGrafter"/>
</dbReference>
<dbReference type="AlphaFoldDB" id="A0A674HYF8"/>
<dbReference type="InterPro" id="IPR012223">
    <property type="entry name" value="TEII"/>
</dbReference>